<accession>A0A229USX0</accession>
<comment type="caution">
    <text evidence="10">The sequence shown here is derived from an EMBL/GenBank/DDBJ whole genome shotgun (WGS) entry which is preliminary data.</text>
</comment>
<dbReference type="InterPro" id="IPR046348">
    <property type="entry name" value="SIS_dom_sf"/>
</dbReference>
<feature type="site" description="Catalytically relevant" evidence="6">
    <location>
        <position position="52"/>
    </location>
</feature>
<dbReference type="NCBIfam" id="TIGR00393">
    <property type="entry name" value="kpsF"/>
    <property type="match status" value="1"/>
</dbReference>
<evidence type="ECO:0000256" key="3">
    <source>
        <dbReference type="ARBA" id="ARBA00023122"/>
    </source>
</evidence>
<dbReference type="OrthoDB" id="9762536at2"/>
<feature type="site" description="Catalytically relevant" evidence="6">
    <location>
        <position position="145"/>
    </location>
</feature>
<dbReference type="EMBL" id="NMQW01000014">
    <property type="protein sequence ID" value="OXM86528.1"/>
    <property type="molecule type" value="Genomic_DNA"/>
</dbReference>
<dbReference type="GO" id="GO:0005975">
    <property type="term" value="P:carbohydrate metabolic process"/>
    <property type="evidence" value="ECO:0007669"/>
    <property type="project" value="InterPro"/>
</dbReference>
<dbReference type="Proteomes" id="UP000215509">
    <property type="component" value="Unassembled WGS sequence"/>
</dbReference>
<evidence type="ECO:0000256" key="6">
    <source>
        <dbReference type="PIRSR" id="PIRSR004692-3"/>
    </source>
</evidence>
<dbReference type="InterPro" id="IPR000644">
    <property type="entry name" value="CBS_dom"/>
</dbReference>
<keyword evidence="2" id="KW-0677">Repeat</keyword>
<dbReference type="SMART" id="SM00116">
    <property type="entry name" value="CBS"/>
    <property type="match status" value="2"/>
</dbReference>
<dbReference type="InterPro" id="IPR004800">
    <property type="entry name" value="KdsD/KpsF-type"/>
</dbReference>
<protein>
    <submittedName>
        <fullName evidence="10">KpsF/GutQ family sugar-phosphate isomerase</fullName>
    </submittedName>
</protein>
<sequence>MNPYKEIVQQVMRQEAMGIIETSKLVDVEDVEGVINAIIACEGKIVFSGVGKSGHIAKKISATMSSIGVESTFLHPAEALHGDFGTVKSDDLLFILSKSGESQELIHLIPSVKIVQSKFILMTSKGESTLGKCADFVIKIPDLKEADPLYMVPSVSTTVMLAYGDAISIAIMHAKGFSKSDFLNNHPAGSIGKKLKLRVSDIMKVQNDIPVVNYETRLQDAIFEISSKGLGATVVYNNQHPFKMGIITDGDIRRVVEKKGQVWNLSVEEIMNNDPTVIQQEAYLITALELMEERKITVLPVLNNEGYLVGIIHLHQILQIGIN</sequence>
<evidence type="ECO:0000256" key="5">
    <source>
        <dbReference type="PIRSR" id="PIRSR004692-2"/>
    </source>
</evidence>
<dbReference type="InterPro" id="IPR046342">
    <property type="entry name" value="CBS_dom_sf"/>
</dbReference>
<feature type="domain" description="SIS" evidence="9">
    <location>
        <begin position="34"/>
        <end position="177"/>
    </location>
</feature>
<dbReference type="PROSITE" id="PS51371">
    <property type="entry name" value="CBS"/>
    <property type="match status" value="1"/>
</dbReference>
<evidence type="ECO:0000259" key="8">
    <source>
        <dbReference type="PROSITE" id="PS51371"/>
    </source>
</evidence>
<dbReference type="Pfam" id="PF00571">
    <property type="entry name" value="CBS"/>
    <property type="match status" value="2"/>
</dbReference>
<dbReference type="Pfam" id="PF01380">
    <property type="entry name" value="SIS"/>
    <property type="match status" value="1"/>
</dbReference>
<feature type="site" description="Catalytically relevant" evidence="6">
    <location>
        <position position="104"/>
    </location>
</feature>
<feature type="domain" description="CBS" evidence="8">
    <location>
        <begin position="271"/>
        <end position="323"/>
    </location>
</feature>
<keyword evidence="5" id="KW-0862">Zinc</keyword>
<proteinExistence type="inferred from homology"/>
<keyword evidence="10" id="KW-0413">Isomerase</keyword>
<dbReference type="Gene3D" id="3.10.580.10">
    <property type="entry name" value="CBS-domain"/>
    <property type="match status" value="1"/>
</dbReference>
<keyword evidence="5" id="KW-0479">Metal-binding</keyword>
<keyword evidence="11" id="KW-1185">Reference proteome</keyword>
<dbReference type="GO" id="GO:1901135">
    <property type="term" value="P:carbohydrate derivative metabolic process"/>
    <property type="evidence" value="ECO:0007669"/>
    <property type="project" value="InterPro"/>
</dbReference>
<reference evidence="10 11" key="1">
    <citation type="submission" date="2017-07" db="EMBL/GenBank/DDBJ databases">
        <title>Genome sequencing and assembly of Paenibacillus rigui.</title>
        <authorList>
            <person name="Mayilraj S."/>
        </authorList>
    </citation>
    <scope>NUCLEOTIDE SEQUENCE [LARGE SCALE GENOMIC DNA]</scope>
    <source>
        <strain evidence="10 11">JCM 16352</strain>
    </source>
</reference>
<dbReference type="InterPro" id="IPR050986">
    <property type="entry name" value="GutQ/KpsF_isomerases"/>
</dbReference>
<dbReference type="GO" id="GO:0097367">
    <property type="term" value="F:carbohydrate derivative binding"/>
    <property type="evidence" value="ECO:0007669"/>
    <property type="project" value="InterPro"/>
</dbReference>
<feature type="binding site" evidence="5">
    <location>
        <position position="75"/>
    </location>
    <ligand>
        <name>Zn(2+)</name>
        <dbReference type="ChEBI" id="CHEBI:29105"/>
    </ligand>
</feature>
<dbReference type="PROSITE" id="PS51464">
    <property type="entry name" value="SIS"/>
    <property type="match status" value="1"/>
</dbReference>
<keyword evidence="3 7" id="KW-0129">CBS domain</keyword>
<dbReference type="SUPFAM" id="SSF53697">
    <property type="entry name" value="SIS domain"/>
    <property type="match status" value="1"/>
</dbReference>
<evidence type="ECO:0000313" key="11">
    <source>
        <dbReference type="Proteomes" id="UP000215509"/>
    </source>
</evidence>
<dbReference type="Gene3D" id="3.40.50.10490">
    <property type="entry name" value="Glucose-6-phosphate isomerase like protein, domain 1"/>
    <property type="match status" value="1"/>
</dbReference>
<evidence type="ECO:0000256" key="1">
    <source>
        <dbReference type="ARBA" id="ARBA00008165"/>
    </source>
</evidence>
<gene>
    <name evidence="10" type="ORF">CF651_10175</name>
</gene>
<evidence type="ECO:0000256" key="4">
    <source>
        <dbReference type="PIRNR" id="PIRNR004692"/>
    </source>
</evidence>
<dbReference type="InterPro" id="IPR001347">
    <property type="entry name" value="SIS_dom"/>
</dbReference>
<evidence type="ECO:0000256" key="7">
    <source>
        <dbReference type="PROSITE-ProRule" id="PRU00703"/>
    </source>
</evidence>
<dbReference type="AlphaFoldDB" id="A0A229USX0"/>
<dbReference type="InterPro" id="IPR035474">
    <property type="entry name" value="SIS_Kpsf"/>
</dbReference>
<dbReference type="GO" id="GO:0016853">
    <property type="term" value="F:isomerase activity"/>
    <property type="evidence" value="ECO:0007669"/>
    <property type="project" value="UniProtKB-KW"/>
</dbReference>
<evidence type="ECO:0000256" key="2">
    <source>
        <dbReference type="ARBA" id="ARBA00022737"/>
    </source>
</evidence>
<evidence type="ECO:0000313" key="10">
    <source>
        <dbReference type="EMBL" id="OXM86528.1"/>
    </source>
</evidence>
<dbReference type="CDD" id="cd05014">
    <property type="entry name" value="SIS_Kpsf"/>
    <property type="match status" value="1"/>
</dbReference>
<dbReference type="PANTHER" id="PTHR42745">
    <property type="match status" value="1"/>
</dbReference>
<dbReference type="CDD" id="cd04604">
    <property type="entry name" value="CBS_pair_SIS_assoc"/>
    <property type="match status" value="1"/>
</dbReference>
<dbReference type="GO" id="GO:0046872">
    <property type="term" value="F:metal ion binding"/>
    <property type="evidence" value="ECO:0007669"/>
    <property type="project" value="UniProtKB-KW"/>
</dbReference>
<dbReference type="RefSeq" id="WP_094014744.1">
    <property type="nucleotide sequence ID" value="NZ_NMQW01000014.1"/>
</dbReference>
<organism evidence="10 11">
    <name type="scientific">Paenibacillus rigui</name>
    <dbReference type="NCBI Taxonomy" id="554312"/>
    <lineage>
        <taxon>Bacteria</taxon>
        <taxon>Bacillati</taxon>
        <taxon>Bacillota</taxon>
        <taxon>Bacilli</taxon>
        <taxon>Bacillales</taxon>
        <taxon>Paenibacillaceae</taxon>
        <taxon>Paenibacillus</taxon>
    </lineage>
</organism>
<dbReference type="PANTHER" id="PTHR42745:SF1">
    <property type="entry name" value="ARABINOSE 5-PHOSPHATE ISOMERASE KDSD"/>
    <property type="match status" value="1"/>
</dbReference>
<name>A0A229USX0_9BACL</name>
<evidence type="ECO:0000259" key="9">
    <source>
        <dbReference type="PROSITE" id="PS51464"/>
    </source>
</evidence>
<dbReference type="PIRSF" id="PIRSF004692">
    <property type="entry name" value="KdsD_KpsF"/>
    <property type="match status" value="1"/>
</dbReference>
<feature type="site" description="Catalytically relevant" evidence="6">
    <location>
        <position position="186"/>
    </location>
</feature>
<comment type="similarity">
    <text evidence="1 4">Belongs to the SIS family. GutQ/KpsF subfamily.</text>
</comment>